<evidence type="ECO:0000313" key="4">
    <source>
        <dbReference type="Proteomes" id="UP000094271"/>
    </source>
</evidence>
<comment type="caution">
    <text evidence="2">The sequence shown here is derived from an EMBL/GenBank/DDBJ whole genome shotgun (WGS) entry which is preliminary data.</text>
</comment>
<proteinExistence type="predicted"/>
<evidence type="ECO:0000313" key="2">
    <source>
        <dbReference type="EMBL" id="ODR50642.1"/>
    </source>
</evidence>
<keyword evidence="5" id="KW-1185">Reference proteome</keyword>
<evidence type="ECO:0000313" key="5">
    <source>
        <dbReference type="Proteomes" id="UP000094869"/>
    </source>
</evidence>
<dbReference type="EMBL" id="MEHD01000005">
    <property type="protein sequence ID" value="ODR61823.1"/>
    <property type="molecule type" value="Genomic_DNA"/>
</dbReference>
<evidence type="ECO:0008006" key="6">
    <source>
        <dbReference type="Google" id="ProtNLM"/>
    </source>
</evidence>
<dbReference type="AlphaFoldDB" id="A0A1E3UH08"/>
<dbReference type="Proteomes" id="UP000094271">
    <property type="component" value="Unassembled WGS sequence"/>
</dbReference>
<sequence length="182" mass="19918">MKFKIIGPVVMCVMLILTACNTVSENFESESKLSDVSASESNSADMKTETIDNETWYYIETESQLRSIADSDTTLAQNYIQHKDIELTSEWISIGDDEHPFTGKYNGNGYTISGIYYPIGEKKYTGLFGYSKGGEMYNITLISPDTTNADGTHNGAIVAICLDGGGSHDNVVLDKKPSVPES</sequence>
<dbReference type="Gene3D" id="2.160.20.110">
    <property type="match status" value="1"/>
</dbReference>
<name>A0A1E3UH08_9FIRM</name>
<dbReference type="Proteomes" id="UP000094869">
    <property type="component" value="Unassembled WGS sequence"/>
</dbReference>
<protein>
    <recommendedName>
        <fullName evidence="6">Lipoprotein</fullName>
    </recommendedName>
</protein>
<feature type="signal peptide" evidence="1">
    <location>
        <begin position="1"/>
        <end position="19"/>
    </location>
</feature>
<dbReference type="PROSITE" id="PS51257">
    <property type="entry name" value="PROKAR_LIPOPROTEIN"/>
    <property type="match status" value="1"/>
</dbReference>
<evidence type="ECO:0000313" key="3">
    <source>
        <dbReference type="EMBL" id="ODR61823.1"/>
    </source>
</evidence>
<accession>A0A1E3UH08</accession>
<keyword evidence="1" id="KW-0732">Signal</keyword>
<feature type="chain" id="PRO_5039278833" description="Lipoprotein" evidence="1">
    <location>
        <begin position="20"/>
        <end position="182"/>
    </location>
</feature>
<organism evidence="2 4">
    <name type="scientific">Eisenbergiella tayi</name>
    <dbReference type="NCBI Taxonomy" id="1432052"/>
    <lineage>
        <taxon>Bacteria</taxon>
        <taxon>Bacillati</taxon>
        <taxon>Bacillota</taxon>
        <taxon>Clostridia</taxon>
        <taxon>Lachnospirales</taxon>
        <taxon>Lachnospiraceae</taxon>
        <taxon>Eisenbergiella</taxon>
    </lineage>
</organism>
<dbReference type="RefSeq" id="WP_069411105.1">
    <property type="nucleotide sequence ID" value="NZ_DBFYTW010000398.1"/>
</dbReference>
<dbReference type="OrthoDB" id="1744393at2"/>
<reference evidence="3 5" key="1">
    <citation type="submission" date="2016-08" db="EMBL/GenBank/DDBJ databases">
        <title>Characterization of Isolates of Eisenbergiella tayi Derived from Blood Cultures, Using Whole Genome Sequencing.</title>
        <authorList>
            <person name="Bernier A.-M."/>
            <person name="Burdz T."/>
            <person name="Wiebe D."/>
            <person name="Bernard K."/>
        </authorList>
    </citation>
    <scope>NUCLEOTIDE SEQUENCE [LARGE SCALE GENOMIC DNA]</scope>
    <source>
        <strain evidence="3 5">NML120146</strain>
    </source>
</reference>
<dbReference type="EMBL" id="MEHA01000010">
    <property type="protein sequence ID" value="ODR50642.1"/>
    <property type="molecule type" value="Genomic_DNA"/>
</dbReference>
<reference evidence="2 4" key="2">
    <citation type="submission" date="2016-08" db="EMBL/GenBank/DDBJ databases">
        <authorList>
            <person name="Seilhamer J.J."/>
        </authorList>
    </citation>
    <scope>NUCLEOTIDE SEQUENCE [LARGE SCALE GENOMIC DNA]</scope>
    <source>
        <strain evidence="2 4">NML150140-1</strain>
    </source>
</reference>
<gene>
    <name evidence="2" type="ORF">BEI59_14800</name>
    <name evidence="3" type="ORF">BEI63_00310</name>
</gene>
<evidence type="ECO:0000256" key="1">
    <source>
        <dbReference type="SAM" id="SignalP"/>
    </source>
</evidence>